<comment type="caution">
    <text evidence="3">The sequence shown here is derived from an EMBL/GenBank/DDBJ whole genome shotgun (WGS) entry which is preliminary data.</text>
</comment>
<evidence type="ECO:0000259" key="2">
    <source>
        <dbReference type="PROSITE" id="PS50943"/>
    </source>
</evidence>
<gene>
    <name evidence="3" type="ORF">pgond44_00775</name>
</gene>
<dbReference type="PANTHER" id="PTHR36924:SF1">
    <property type="entry name" value="ANTITOXIN HIGA-1"/>
    <property type="match status" value="1"/>
</dbReference>
<dbReference type="PANTHER" id="PTHR36924">
    <property type="entry name" value="ANTITOXIN HIGA-1"/>
    <property type="match status" value="1"/>
</dbReference>
<sequence length="366" mass="42282">MKLSILEAKKELLTVPGDTILETFETLGISQTELGERLGKNKGKMSELINGKTTITNETARRLEMVLGVSASFWLNLEQSYQQEVLEIQTLEFLENCKDWIKNFPTAHLKKYKLLPDTKDKAILSEALLKFFGVASPKQWEDIYCEESISFKIELKYTSTPEAVSTWLRLGELDAKKINLKEFDKKRTIQHIEEILEICRNPSNEWLNDLKHLCTKMGIALCLVPSVPKAPVYGAARWINNKSVPMIQLTDRNKDYNSFWFSFFHELGHILKHKKSDVFLEGLKDIKQDNDKEAEADEFAKKYLDIPIDELIKFKLLNTIEKKKAIKSLASKLKINQSIIVSQLQRVKLIPYNDLVMNQLKLKVEF</sequence>
<dbReference type="GO" id="GO:0003677">
    <property type="term" value="F:DNA binding"/>
    <property type="evidence" value="ECO:0007669"/>
    <property type="project" value="UniProtKB-KW"/>
</dbReference>
<accession>N1X3G6</accession>
<evidence type="ECO:0000313" key="3">
    <source>
        <dbReference type="EMBL" id="EMY82613.1"/>
    </source>
</evidence>
<dbReference type="InterPro" id="IPR010982">
    <property type="entry name" value="Lambda_DNA-bd_dom_sf"/>
</dbReference>
<dbReference type="InterPro" id="IPR001387">
    <property type="entry name" value="Cro/C1-type_HTH"/>
</dbReference>
<evidence type="ECO:0000256" key="1">
    <source>
        <dbReference type="ARBA" id="ARBA00023125"/>
    </source>
</evidence>
<dbReference type="NCBIfam" id="TIGR02607">
    <property type="entry name" value="antidote_HigA"/>
    <property type="match status" value="1"/>
</dbReference>
<dbReference type="EMBL" id="APLF01000001">
    <property type="protein sequence ID" value="EMY82613.1"/>
    <property type="molecule type" value="Genomic_DNA"/>
</dbReference>
<dbReference type="STRING" id="1189619.pgond44_00775"/>
<dbReference type="Gene3D" id="1.10.10.2910">
    <property type="match status" value="1"/>
</dbReference>
<dbReference type="AlphaFoldDB" id="N1X3G6"/>
<dbReference type="Proteomes" id="UP000012317">
    <property type="component" value="Unassembled WGS sequence"/>
</dbReference>
<feature type="domain" description="HTH cro/C1-type" evidence="2">
    <location>
        <begin position="27"/>
        <end position="74"/>
    </location>
</feature>
<dbReference type="PROSITE" id="PS50943">
    <property type="entry name" value="HTH_CROC1"/>
    <property type="match status" value="1"/>
</dbReference>
<dbReference type="SMART" id="SM00530">
    <property type="entry name" value="HTH_XRE"/>
    <property type="match status" value="1"/>
</dbReference>
<proteinExistence type="predicted"/>
<dbReference type="SUPFAM" id="SSF47413">
    <property type="entry name" value="lambda repressor-like DNA-binding domains"/>
    <property type="match status" value="1"/>
</dbReference>
<name>N1X3G6_9FLAO</name>
<dbReference type="Gene3D" id="1.10.260.40">
    <property type="entry name" value="lambda repressor-like DNA-binding domains"/>
    <property type="match status" value="1"/>
</dbReference>
<dbReference type="Pfam" id="PF01381">
    <property type="entry name" value="HTH_3"/>
    <property type="match status" value="1"/>
</dbReference>
<organism evidence="3 4">
    <name type="scientific">Psychroflexus gondwanensis ACAM 44</name>
    <dbReference type="NCBI Taxonomy" id="1189619"/>
    <lineage>
        <taxon>Bacteria</taxon>
        <taxon>Pseudomonadati</taxon>
        <taxon>Bacteroidota</taxon>
        <taxon>Flavobacteriia</taxon>
        <taxon>Flavobacteriales</taxon>
        <taxon>Flavobacteriaceae</taxon>
        <taxon>Psychroflexus</taxon>
    </lineage>
</organism>
<dbReference type="RefSeq" id="WP_003434841.1">
    <property type="nucleotide sequence ID" value="NZ_APLF01000001.1"/>
</dbReference>
<reference evidence="3 4" key="1">
    <citation type="journal article" date="2014" name="Genome Biol. Evol.">
        <title>Extensive gene acquisition in the extremely psychrophilic bacterial species Psychroflexus torquis and the link to sea-ice ecosystem specialism.</title>
        <authorList>
            <person name="Feng S."/>
            <person name="Powell S.M."/>
            <person name="Wilson R."/>
            <person name="Bowman J.P."/>
        </authorList>
    </citation>
    <scope>NUCLEOTIDE SEQUENCE [LARGE SCALE GENOMIC DNA]</scope>
    <source>
        <strain evidence="3 4">ACAM 44</strain>
    </source>
</reference>
<dbReference type="eggNOG" id="COG3093">
    <property type="taxonomic scope" value="Bacteria"/>
</dbReference>
<keyword evidence="1" id="KW-0238">DNA-binding</keyword>
<dbReference type="InterPro" id="IPR013430">
    <property type="entry name" value="Toxin_antidote_HigA"/>
</dbReference>
<protein>
    <recommendedName>
        <fullName evidence="2">HTH cro/C1-type domain-containing protein</fullName>
    </recommendedName>
</protein>
<keyword evidence="4" id="KW-1185">Reference proteome</keyword>
<dbReference type="CDD" id="cd00093">
    <property type="entry name" value="HTH_XRE"/>
    <property type="match status" value="1"/>
</dbReference>
<evidence type="ECO:0000313" key="4">
    <source>
        <dbReference type="Proteomes" id="UP000012317"/>
    </source>
</evidence>